<dbReference type="Pfam" id="PF05724">
    <property type="entry name" value="TPMT"/>
    <property type="match status" value="1"/>
</dbReference>
<dbReference type="PANTHER" id="PTHR32183">
    <property type="match status" value="1"/>
</dbReference>
<proteinExistence type="predicted"/>
<dbReference type="CDD" id="cd02440">
    <property type="entry name" value="AdoMet_MTases"/>
    <property type="match status" value="1"/>
</dbReference>
<keyword evidence="3" id="KW-0808">Transferase</keyword>
<dbReference type="PROSITE" id="PS51585">
    <property type="entry name" value="SAM_MT_TPMT"/>
    <property type="match status" value="1"/>
</dbReference>
<keyword evidence="4" id="KW-0949">S-adenosyl-L-methionine</keyword>
<evidence type="ECO:0000256" key="3">
    <source>
        <dbReference type="ARBA" id="ARBA00022679"/>
    </source>
</evidence>
<dbReference type="InterPro" id="IPR029063">
    <property type="entry name" value="SAM-dependent_MTases_sf"/>
</dbReference>
<accession>A0ABT8SA04</accession>
<evidence type="ECO:0000256" key="2">
    <source>
        <dbReference type="ARBA" id="ARBA00022603"/>
    </source>
</evidence>
<organism evidence="5 6">
    <name type="scientific">Variovorax ginsengisoli</name>
    <dbReference type="NCBI Taxonomy" id="363844"/>
    <lineage>
        <taxon>Bacteria</taxon>
        <taxon>Pseudomonadati</taxon>
        <taxon>Pseudomonadota</taxon>
        <taxon>Betaproteobacteria</taxon>
        <taxon>Burkholderiales</taxon>
        <taxon>Comamonadaceae</taxon>
        <taxon>Variovorax</taxon>
    </lineage>
</organism>
<dbReference type="GO" id="GO:0008168">
    <property type="term" value="F:methyltransferase activity"/>
    <property type="evidence" value="ECO:0007669"/>
    <property type="project" value="UniProtKB-KW"/>
</dbReference>
<comment type="caution">
    <text evidence="5">The sequence shown here is derived from an EMBL/GenBank/DDBJ whole genome shotgun (WGS) entry which is preliminary data.</text>
</comment>
<gene>
    <name evidence="5" type="ORF">Q2T77_26065</name>
</gene>
<evidence type="ECO:0000256" key="4">
    <source>
        <dbReference type="ARBA" id="ARBA00022691"/>
    </source>
</evidence>
<sequence>MAGPDAAFWQARFETGTTPWDRGAASPQLLRWRDEGVFTAGSTVLVPGCGSGWEVAELAAAGVEVTGLDYAAAAVDRSKQHLAERGLQAQVLQADVLQWSPTAPVDAVYEQTCLCALHPDHWTAYAAQLHAWLKPGGRLLALFMQAPAAGAPDGFVTGPPYHCDIHAMRALFPSSRWSWPKPPYARVNHPLGAHELALALTRL</sequence>
<keyword evidence="1" id="KW-0597">Phosphoprotein</keyword>
<evidence type="ECO:0000313" key="5">
    <source>
        <dbReference type="EMBL" id="MDO1535754.1"/>
    </source>
</evidence>
<dbReference type="GO" id="GO:0032259">
    <property type="term" value="P:methylation"/>
    <property type="evidence" value="ECO:0007669"/>
    <property type="project" value="UniProtKB-KW"/>
</dbReference>
<keyword evidence="6" id="KW-1185">Reference proteome</keyword>
<reference evidence="5" key="1">
    <citation type="submission" date="2023-06" db="EMBL/GenBank/DDBJ databases">
        <authorList>
            <person name="Jiang Y."/>
            <person name="Liu Q."/>
        </authorList>
    </citation>
    <scope>NUCLEOTIDE SEQUENCE</scope>
    <source>
        <strain evidence="5">CGMCC 1.12090</strain>
    </source>
</reference>
<dbReference type="RefSeq" id="WP_301813576.1">
    <property type="nucleotide sequence ID" value="NZ_JAUJZH010000022.1"/>
</dbReference>
<keyword evidence="2 5" id="KW-0489">Methyltransferase</keyword>
<dbReference type="Gene3D" id="3.40.50.150">
    <property type="entry name" value="Vaccinia Virus protein VP39"/>
    <property type="match status" value="1"/>
</dbReference>
<protein>
    <submittedName>
        <fullName evidence="5">Methyltransferase domain-containing protein</fullName>
    </submittedName>
</protein>
<dbReference type="SUPFAM" id="SSF53335">
    <property type="entry name" value="S-adenosyl-L-methionine-dependent methyltransferases"/>
    <property type="match status" value="1"/>
</dbReference>
<evidence type="ECO:0000256" key="1">
    <source>
        <dbReference type="ARBA" id="ARBA00022553"/>
    </source>
</evidence>
<evidence type="ECO:0000313" key="6">
    <source>
        <dbReference type="Proteomes" id="UP001169027"/>
    </source>
</evidence>
<dbReference type="EMBL" id="JAUKVY010000022">
    <property type="protein sequence ID" value="MDO1535754.1"/>
    <property type="molecule type" value="Genomic_DNA"/>
</dbReference>
<name>A0ABT8SA04_9BURK</name>
<dbReference type="PANTHER" id="PTHR32183:SF6">
    <property type="entry name" value="CYSTEINE SULFINATE DESULFINASE_CYSTEINE DESULFURASE AND RELATED ENZYMES"/>
    <property type="match status" value="1"/>
</dbReference>
<dbReference type="Proteomes" id="UP001169027">
    <property type="component" value="Unassembled WGS sequence"/>
</dbReference>
<dbReference type="InterPro" id="IPR008854">
    <property type="entry name" value="TPMT"/>
</dbReference>